<keyword evidence="6" id="KW-0769">Symport</keyword>
<keyword evidence="13" id="KW-1185">Reference proteome</keyword>
<dbReference type="FunFam" id="1.20.1250.20:FF:000002">
    <property type="entry name" value="Sugar transport protein 13"/>
    <property type="match status" value="1"/>
</dbReference>
<evidence type="ECO:0000256" key="7">
    <source>
        <dbReference type="ARBA" id="ARBA00022989"/>
    </source>
</evidence>
<dbReference type="SUPFAM" id="SSF103473">
    <property type="entry name" value="MFS general substrate transporter"/>
    <property type="match status" value="1"/>
</dbReference>
<keyword evidence="3 9" id="KW-0813">Transport</keyword>
<dbReference type="EMBL" id="SIDB01000012">
    <property type="protein sequence ID" value="KAI3425251.1"/>
    <property type="molecule type" value="Genomic_DNA"/>
</dbReference>
<dbReference type="GO" id="GO:0016020">
    <property type="term" value="C:membrane"/>
    <property type="evidence" value="ECO:0007669"/>
    <property type="project" value="UniProtKB-SubCell"/>
</dbReference>
<dbReference type="InterPro" id="IPR005828">
    <property type="entry name" value="MFS_sugar_transport-like"/>
</dbReference>
<dbReference type="InterPro" id="IPR036259">
    <property type="entry name" value="MFS_trans_sf"/>
</dbReference>
<keyword evidence="7 10" id="KW-1133">Transmembrane helix</keyword>
<dbReference type="NCBIfam" id="TIGR00879">
    <property type="entry name" value="SP"/>
    <property type="match status" value="1"/>
</dbReference>
<dbReference type="Gene3D" id="1.20.1250.20">
    <property type="entry name" value="MFS general substrate transporter like domains"/>
    <property type="match status" value="1"/>
</dbReference>
<comment type="similarity">
    <text evidence="2 9">Belongs to the major facilitator superfamily. Sugar transporter (TC 2.A.1.1) family.</text>
</comment>
<dbReference type="AlphaFoldDB" id="A0A9D4TH24"/>
<evidence type="ECO:0000256" key="2">
    <source>
        <dbReference type="ARBA" id="ARBA00010992"/>
    </source>
</evidence>
<evidence type="ECO:0000256" key="1">
    <source>
        <dbReference type="ARBA" id="ARBA00004141"/>
    </source>
</evidence>
<feature type="transmembrane region" description="Helical" evidence="10">
    <location>
        <begin position="305"/>
        <end position="330"/>
    </location>
</feature>
<dbReference type="InterPro" id="IPR045262">
    <property type="entry name" value="STP/PLT_plant"/>
</dbReference>
<dbReference type="OrthoDB" id="5296287at2759"/>
<feature type="transmembrane region" description="Helical" evidence="10">
    <location>
        <begin position="342"/>
        <end position="363"/>
    </location>
</feature>
<reference evidence="12" key="2">
    <citation type="submission" date="2020-11" db="EMBL/GenBank/DDBJ databases">
        <authorList>
            <person name="Cecchin M."/>
            <person name="Marcolungo L."/>
            <person name="Rossato M."/>
            <person name="Girolomoni L."/>
            <person name="Cosentino E."/>
            <person name="Cuine S."/>
            <person name="Li-Beisson Y."/>
            <person name="Delledonne M."/>
            <person name="Ballottari M."/>
        </authorList>
    </citation>
    <scope>NUCLEOTIDE SEQUENCE</scope>
    <source>
        <strain evidence="12">211/11P</strain>
        <tissue evidence="12">Whole cell</tissue>
    </source>
</reference>
<sequence length="566" mass="61426">MAGGAPILTRASALNVSDYESKLTWYVIIVALIASAGGLLFGYDIGVTGGVESFEEFQYKFFPDVWEAKHGPNAAANSDPYWQVAAGTSGCCGPANGTYNDQKLQVFTSSLFLAGLVSSLFAGHITRHFGRKITMVVGACWFLAGAGLNAGAQYLWMLVIGRIFLGFGVGMANQVVPLYLSEMAPFKYRGGLNMLFQLAVTIGILVAQLINYGVQDWAHGWRLSLGLAAVPAFVLLAGGIMLPESPNSLIERGHLDKGRAVLEKLRGTTNVHAEYGDIKDASEVAGNIRLRDSWKAMFTRPYSPMLAVTCMIAMLQQWTGINAIIYVPVIFNSLGSGKSASLLNTVIIGAVNVVATFVSILSVDKFGRRFLFIEGGIQMAVAQIITGVVLAVEFPKYNNVLPSNVAIGVLIVICVFVAGFAWSWGPLGWLVPSEIQTLETRAAGMSAAVTINFLFSFVVGQAFLTMLCSMRWGVFIFFAAWVVLMTVFIYFFLPETKNVPVERIQVKFARHWFWRKWMGPAAQDIINRDETRTASRKAANLEGAAPYPSPPPGNEVPPKIVTVAVA</sequence>
<dbReference type="PANTHER" id="PTHR23500">
    <property type="entry name" value="SOLUTE CARRIER FAMILY 2, FACILITATED GLUCOSE TRANSPORTER"/>
    <property type="match status" value="1"/>
</dbReference>
<evidence type="ECO:0000256" key="3">
    <source>
        <dbReference type="ARBA" id="ARBA00022448"/>
    </source>
</evidence>
<evidence type="ECO:0000256" key="6">
    <source>
        <dbReference type="ARBA" id="ARBA00022847"/>
    </source>
</evidence>
<dbReference type="PRINTS" id="PR00171">
    <property type="entry name" value="SUGRTRNSPORT"/>
</dbReference>
<feature type="transmembrane region" description="Helical" evidence="10">
    <location>
        <begin position="370"/>
        <end position="392"/>
    </location>
</feature>
<reference evidence="12" key="1">
    <citation type="journal article" date="2019" name="Plant J.">
        <title>Chlorella vulgaris genome assembly and annotation reveals the molecular basis for metabolic acclimation to high light conditions.</title>
        <authorList>
            <person name="Cecchin M."/>
            <person name="Marcolungo L."/>
            <person name="Rossato M."/>
            <person name="Girolomoni L."/>
            <person name="Cosentino E."/>
            <person name="Cuine S."/>
            <person name="Li-Beisson Y."/>
            <person name="Delledonne M."/>
            <person name="Ballottari M."/>
        </authorList>
    </citation>
    <scope>NUCLEOTIDE SEQUENCE</scope>
    <source>
        <strain evidence="12">211/11P</strain>
    </source>
</reference>
<dbReference type="PANTHER" id="PTHR23500:SF357">
    <property type="entry name" value="IP12678P"/>
    <property type="match status" value="1"/>
</dbReference>
<accession>A0A9D4TH24</accession>
<dbReference type="PROSITE" id="PS50850">
    <property type="entry name" value="MFS"/>
    <property type="match status" value="1"/>
</dbReference>
<keyword evidence="4" id="KW-0762">Sugar transport</keyword>
<dbReference type="InterPro" id="IPR005829">
    <property type="entry name" value="Sugar_transporter_CS"/>
</dbReference>
<evidence type="ECO:0000256" key="10">
    <source>
        <dbReference type="SAM" id="Phobius"/>
    </source>
</evidence>
<feature type="transmembrane region" description="Helical" evidence="10">
    <location>
        <begin position="104"/>
        <end position="122"/>
    </location>
</feature>
<dbReference type="CDD" id="cd17361">
    <property type="entry name" value="MFS_STP"/>
    <property type="match status" value="1"/>
</dbReference>
<keyword evidence="8 10" id="KW-0472">Membrane</keyword>
<comment type="subcellular location">
    <subcellularLocation>
        <location evidence="1">Membrane</location>
        <topology evidence="1">Multi-pass membrane protein</topology>
    </subcellularLocation>
</comment>
<feature type="transmembrane region" description="Helical" evidence="10">
    <location>
        <begin position="404"/>
        <end position="430"/>
    </location>
</feature>
<dbReference type="InterPro" id="IPR003663">
    <property type="entry name" value="Sugar/inositol_transpt"/>
</dbReference>
<evidence type="ECO:0000256" key="9">
    <source>
        <dbReference type="RuleBase" id="RU003346"/>
    </source>
</evidence>
<dbReference type="GO" id="GO:0015293">
    <property type="term" value="F:symporter activity"/>
    <property type="evidence" value="ECO:0007669"/>
    <property type="project" value="UniProtKB-KW"/>
</dbReference>
<feature type="transmembrane region" description="Helical" evidence="10">
    <location>
        <begin position="442"/>
        <end position="464"/>
    </location>
</feature>
<gene>
    <name evidence="12" type="ORF">D9Q98_009019</name>
</gene>
<feature type="transmembrane region" description="Helical" evidence="10">
    <location>
        <begin position="129"/>
        <end position="148"/>
    </location>
</feature>
<evidence type="ECO:0000256" key="5">
    <source>
        <dbReference type="ARBA" id="ARBA00022692"/>
    </source>
</evidence>
<keyword evidence="5 10" id="KW-0812">Transmembrane</keyword>
<dbReference type="Proteomes" id="UP001055712">
    <property type="component" value="Unassembled WGS sequence"/>
</dbReference>
<organism evidence="12 13">
    <name type="scientific">Chlorella vulgaris</name>
    <name type="common">Green alga</name>
    <dbReference type="NCBI Taxonomy" id="3077"/>
    <lineage>
        <taxon>Eukaryota</taxon>
        <taxon>Viridiplantae</taxon>
        <taxon>Chlorophyta</taxon>
        <taxon>core chlorophytes</taxon>
        <taxon>Trebouxiophyceae</taxon>
        <taxon>Chlorellales</taxon>
        <taxon>Chlorellaceae</taxon>
        <taxon>Chlorella clade</taxon>
        <taxon>Chlorella</taxon>
    </lineage>
</organism>
<comment type="caution">
    <text evidence="12">The sequence shown here is derived from an EMBL/GenBank/DDBJ whole genome shotgun (WGS) entry which is preliminary data.</text>
</comment>
<dbReference type="PROSITE" id="PS00216">
    <property type="entry name" value="SUGAR_TRANSPORT_1"/>
    <property type="match status" value="1"/>
</dbReference>
<feature type="transmembrane region" description="Helical" evidence="10">
    <location>
        <begin position="23"/>
        <end position="43"/>
    </location>
</feature>
<feature type="domain" description="Major facilitator superfamily (MFS) profile" evidence="11">
    <location>
        <begin position="30"/>
        <end position="497"/>
    </location>
</feature>
<proteinExistence type="inferred from homology"/>
<dbReference type="Pfam" id="PF00083">
    <property type="entry name" value="Sugar_tr"/>
    <property type="match status" value="1"/>
</dbReference>
<dbReference type="PROSITE" id="PS00217">
    <property type="entry name" value="SUGAR_TRANSPORT_2"/>
    <property type="match status" value="1"/>
</dbReference>
<feature type="transmembrane region" description="Helical" evidence="10">
    <location>
        <begin position="154"/>
        <end position="180"/>
    </location>
</feature>
<dbReference type="InterPro" id="IPR020846">
    <property type="entry name" value="MFS_dom"/>
</dbReference>
<dbReference type="InterPro" id="IPR044778">
    <property type="entry name" value="MFS_STP/MST-like_plant"/>
</dbReference>
<evidence type="ECO:0000313" key="13">
    <source>
        <dbReference type="Proteomes" id="UP001055712"/>
    </source>
</evidence>
<evidence type="ECO:0000256" key="4">
    <source>
        <dbReference type="ARBA" id="ARBA00022597"/>
    </source>
</evidence>
<evidence type="ECO:0000256" key="8">
    <source>
        <dbReference type="ARBA" id="ARBA00023136"/>
    </source>
</evidence>
<dbReference type="GO" id="GO:0015145">
    <property type="term" value="F:monosaccharide transmembrane transporter activity"/>
    <property type="evidence" value="ECO:0007669"/>
    <property type="project" value="InterPro"/>
</dbReference>
<protein>
    <recommendedName>
        <fullName evidence="11">Major facilitator superfamily (MFS) profile domain-containing protein</fullName>
    </recommendedName>
</protein>
<name>A0A9D4TH24_CHLVU</name>
<feature type="transmembrane region" description="Helical" evidence="10">
    <location>
        <begin position="470"/>
        <end position="493"/>
    </location>
</feature>
<evidence type="ECO:0000313" key="12">
    <source>
        <dbReference type="EMBL" id="KAI3425251.1"/>
    </source>
</evidence>
<feature type="transmembrane region" description="Helical" evidence="10">
    <location>
        <begin position="192"/>
        <end position="214"/>
    </location>
</feature>
<feature type="transmembrane region" description="Helical" evidence="10">
    <location>
        <begin position="220"/>
        <end position="242"/>
    </location>
</feature>
<evidence type="ECO:0000259" key="11">
    <source>
        <dbReference type="PROSITE" id="PS50850"/>
    </source>
</evidence>